<sequence>MKLIKTFACSSAIAIAFAAVAPIAAAATIGPAGASFSAPGTINVSTPIAPNVSCGITLSGVVSTDGTYAQINSVAITGGGLCGVPQIIGLPWKLVASSTTTGSVANVGFSVLGANCGPSTINGAWNNATNTLSASNQPLSGNCKVNSLSVSPNPAFTVSP</sequence>
<keyword evidence="1" id="KW-0732">Signal</keyword>
<reference evidence="2 3" key="1">
    <citation type="submission" date="2018-06" db="EMBL/GenBank/DDBJ databases">
        <title>Genomic Encyclopedia of Type Strains, Phase III (KMG-III): the genomes of soil and plant-associated and newly described type strains.</title>
        <authorList>
            <person name="Whitman W."/>
        </authorList>
    </citation>
    <scope>NUCLEOTIDE SEQUENCE [LARGE SCALE GENOMIC DNA]</scope>
    <source>
        <strain evidence="2 3">LMG 23644</strain>
    </source>
</reference>
<dbReference type="RefSeq" id="WP_111934924.1">
    <property type="nucleotide sequence ID" value="NZ_CADFFP010000032.1"/>
</dbReference>
<feature type="signal peptide" evidence="1">
    <location>
        <begin position="1"/>
        <end position="26"/>
    </location>
</feature>
<dbReference type="NCBIfam" id="NF041561">
    <property type="entry name" value="PraA"/>
    <property type="match status" value="1"/>
</dbReference>
<proteinExistence type="predicted"/>
<comment type="caution">
    <text evidence="2">The sequence shown here is derived from an EMBL/GenBank/DDBJ whole genome shotgun (WGS) entry which is preliminary data.</text>
</comment>
<dbReference type="InterPro" id="IPR048133">
    <property type="entry name" value="PraA/PraB-like"/>
</dbReference>
<evidence type="ECO:0000313" key="2">
    <source>
        <dbReference type="EMBL" id="RAS21055.1"/>
    </source>
</evidence>
<accession>A0A329BQ61</accession>
<evidence type="ECO:0008006" key="4">
    <source>
        <dbReference type="Google" id="ProtNLM"/>
    </source>
</evidence>
<dbReference type="EMBL" id="QLTK01000031">
    <property type="protein sequence ID" value="RAS21055.1"/>
    <property type="molecule type" value="Genomic_DNA"/>
</dbReference>
<dbReference type="NCBIfam" id="NF041562">
    <property type="entry name" value="PraB"/>
    <property type="match status" value="1"/>
</dbReference>
<name>A0A329BQ61_9BURK</name>
<organism evidence="2 3">
    <name type="scientific">Paraburkholderia bryophila</name>
    <dbReference type="NCBI Taxonomy" id="420952"/>
    <lineage>
        <taxon>Bacteria</taxon>
        <taxon>Pseudomonadati</taxon>
        <taxon>Pseudomonadota</taxon>
        <taxon>Betaproteobacteria</taxon>
        <taxon>Burkholderiales</taxon>
        <taxon>Burkholderiaceae</taxon>
        <taxon>Paraburkholderia</taxon>
    </lineage>
</organism>
<dbReference type="Proteomes" id="UP000248918">
    <property type="component" value="Unassembled WGS sequence"/>
</dbReference>
<feature type="chain" id="PRO_5016235251" description="Protein activator" evidence="1">
    <location>
        <begin position="27"/>
        <end position="160"/>
    </location>
</feature>
<dbReference type="AlphaFoldDB" id="A0A329BQ61"/>
<evidence type="ECO:0000313" key="3">
    <source>
        <dbReference type="Proteomes" id="UP000248918"/>
    </source>
</evidence>
<dbReference type="OrthoDB" id="4461327at2"/>
<gene>
    <name evidence="2" type="ORF">BX591_13115</name>
</gene>
<evidence type="ECO:0000256" key="1">
    <source>
        <dbReference type="SAM" id="SignalP"/>
    </source>
</evidence>
<protein>
    <recommendedName>
        <fullName evidence="4">Protein activator</fullName>
    </recommendedName>
</protein>